<comment type="catalytic activity">
    <reaction evidence="9 10">
        <text>L-cysteinyl-[protein] + hexadecanoyl-CoA = S-hexadecanoyl-L-cysteinyl-[protein] + CoA</text>
        <dbReference type="Rhea" id="RHEA:36683"/>
        <dbReference type="Rhea" id="RHEA-COMP:10131"/>
        <dbReference type="Rhea" id="RHEA-COMP:11032"/>
        <dbReference type="ChEBI" id="CHEBI:29950"/>
        <dbReference type="ChEBI" id="CHEBI:57287"/>
        <dbReference type="ChEBI" id="CHEBI:57379"/>
        <dbReference type="ChEBI" id="CHEBI:74151"/>
        <dbReference type="EC" id="2.3.1.225"/>
    </reaction>
</comment>
<evidence type="ECO:0000256" key="3">
    <source>
        <dbReference type="ARBA" id="ARBA00022692"/>
    </source>
</evidence>
<sequence>MPVLILSVAVPSRFTLRSRDNEVTYCSASTVAVTAGLLILAPTAAASSIRGGLLRLDAPLVAATLSLLFTLSTLYLAASTNPGVVSREMAAPEEAPSAAPASYCTACCVQRRPRTHHCRHMRACVDRWDHYCVYIGNAVGSGNHRVFVCFILAATAHAALLTWCAALELLGRAQPWRLASATHALAPALLLLYTAPMGAVLACFSAYHLFLISVNQTSYEYAFKKAYTARANPHDRGCLGNWVGFCGGAPSVAAGEAPDVAHILI</sequence>
<dbReference type="EC" id="2.3.1.225" evidence="10"/>
<dbReference type="Proteomes" id="UP000013827">
    <property type="component" value="Unassembled WGS sequence"/>
</dbReference>
<evidence type="ECO:0000256" key="1">
    <source>
        <dbReference type="ARBA" id="ARBA00004127"/>
    </source>
</evidence>
<comment type="domain">
    <text evidence="10">The DHHC domain is required for palmitoyltransferase activity.</text>
</comment>
<evidence type="ECO:0000256" key="7">
    <source>
        <dbReference type="ARBA" id="ARBA00023288"/>
    </source>
</evidence>
<keyword evidence="6" id="KW-0564">Palmitate</keyword>
<evidence type="ECO:0000256" key="5">
    <source>
        <dbReference type="ARBA" id="ARBA00023136"/>
    </source>
</evidence>
<dbReference type="GO" id="GO:0006612">
    <property type="term" value="P:protein targeting to membrane"/>
    <property type="evidence" value="ECO:0007669"/>
    <property type="project" value="TreeGrafter"/>
</dbReference>
<dbReference type="GO" id="GO:0005783">
    <property type="term" value="C:endoplasmic reticulum"/>
    <property type="evidence" value="ECO:0007669"/>
    <property type="project" value="TreeGrafter"/>
</dbReference>
<evidence type="ECO:0000256" key="2">
    <source>
        <dbReference type="ARBA" id="ARBA00022679"/>
    </source>
</evidence>
<keyword evidence="13" id="KW-1185">Reference proteome</keyword>
<dbReference type="HOGENOM" id="CLU_1051462_0_0_1"/>
<dbReference type="eggNOG" id="KOG1311">
    <property type="taxonomic scope" value="Eukaryota"/>
</dbReference>
<evidence type="ECO:0000256" key="9">
    <source>
        <dbReference type="ARBA" id="ARBA00048048"/>
    </source>
</evidence>
<organism evidence="12 13">
    <name type="scientific">Emiliania huxleyi (strain CCMP1516)</name>
    <dbReference type="NCBI Taxonomy" id="280463"/>
    <lineage>
        <taxon>Eukaryota</taxon>
        <taxon>Haptista</taxon>
        <taxon>Haptophyta</taxon>
        <taxon>Prymnesiophyceae</taxon>
        <taxon>Isochrysidales</taxon>
        <taxon>Noelaerhabdaceae</taxon>
        <taxon>Emiliania</taxon>
    </lineage>
</organism>
<keyword evidence="5 10" id="KW-0472">Membrane</keyword>
<dbReference type="EnsemblProtists" id="EOD32251">
    <property type="protein sequence ID" value="EOD32251"/>
    <property type="gene ID" value="EMIHUDRAFT_99191"/>
</dbReference>
<keyword evidence="3 10" id="KW-0812">Transmembrane</keyword>
<evidence type="ECO:0000256" key="10">
    <source>
        <dbReference type="RuleBase" id="RU079119"/>
    </source>
</evidence>
<dbReference type="GeneID" id="17277523"/>
<reference evidence="13" key="1">
    <citation type="journal article" date="2013" name="Nature">
        <title>Pan genome of the phytoplankton Emiliania underpins its global distribution.</title>
        <authorList>
            <person name="Read B.A."/>
            <person name="Kegel J."/>
            <person name="Klute M.J."/>
            <person name="Kuo A."/>
            <person name="Lefebvre S.C."/>
            <person name="Maumus F."/>
            <person name="Mayer C."/>
            <person name="Miller J."/>
            <person name="Monier A."/>
            <person name="Salamov A."/>
            <person name="Young J."/>
            <person name="Aguilar M."/>
            <person name="Claverie J.M."/>
            <person name="Frickenhaus S."/>
            <person name="Gonzalez K."/>
            <person name="Herman E.K."/>
            <person name="Lin Y.C."/>
            <person name="Napier J."/>
            <person name="Ogata H."/>
            <person name="Sarno A.F."/>
            <person name="Shmutz J."/>
            <person name="Schroeder D."/>
            <person name="de Vargas C."/>
            <person name="Verret F."/>
            <person name="von Dassow P."/>
            <person name="Valentin K."/>
            <person name="Van de Peer Y."/>
            <person name="Wheeler G."/>
            <person name="Dacks J.B."/>
            <person name="Delwiche C.F."/>
            <person name="Dyhrman S.T."/>
            <person name="Glockner G."/>
            <person name="John U."/>
            <person name="Richards T."/>
            <person name="Worden A.Z."/>
            <person name="Zhang X."/>
            <person name="Grigoriev I.V."/>
            <person name="Allen A.E."/>
            <person name="Bidle K."/>
            <person name="Borodovsky M."/>
            <person name="Bowler C."/>
            <person name="Brownlee C."/>
            <person name="Cock J.M."/>
            <person name="Elias M."/>
            <person name="Gladyshev V.N."/>
            <person name="Groth M."/>
            <person name="Guda C."/>
            <person name="Hadaegh A."/>
            <person name="Iglesias-Rodriguez M.D."/>
            <person name="Jenkins J."/>
            <person name="Jones B.M."/>
            <person name="Lawson T."/>
            <person name="Leese F."/>
            <person name="Lindquist E."/>
            <person name="Lobanov A."/>
            <person name="Lomsadze A."/>
            <person name="Malik S.B."/>
            <person name="Marsh M.E."/>
            <person name="Mackinder L."/>
            <person name="Mock T."/>
            <person name="Mueller-Roeber B."/>
            <person name="Pagarete A."/>
            <person name="Parker M."/>
            <person name="Probert I."/>
            <person name="Quesneville H."/>
            <person name="Raines C."/>
            <person name="Rensing S.A."/>
            <person name="Riano-Pachon D.M."/>
            <person name="Richier S."/>
            <person name="Rokitta S."/>
            <person name="Shiraiwa Y."/>
            <person name="Soanes D.M."/>
            <person name="van der Giezen M."/>
            <person name="Wahlund T.M."/>
            <person name="Williams B."/>
            <person name="Wilson W."/>
            <person name="Wolfe G."/>
            <person name="Wurch L.L."/>
        </authorList>
    </citation>
    <scope>NUCLEOTIDE SEQUENCE</scope>
</reference>
<evidence type="ECO:0000256" key="6">
    <source>
        <dbReference type="ARBA" id="ARBA00023139"/>
    </source>
</evidence>
<protein>
    <recommendedName>
        <fullName evidence="10">Palmitoyltransferase</fullName>
        <ecNumber evidence="10">2.3.1.225</ecNumber>
    </recommendedName>
</protein>
<dbReference type="GO" id="GO:0019706">
    <property type="term" value="F:protein-cysteine S-palmitoyltransferase activity"/>
    <property type="evidence" value="ECO:0007669"/>
    <property type="project" value="UniProtKB-EC"/>
</dbReference>
<keyword evidence="7" id="KW-0449">Lipoprotein</keyword>
<name>A0A0D3K916_EMIH1</name>
<dbReference type="PANTHER" id="PTHR22883">
    <property type="entry name" value="ZINC FINGER DHHC DOMAIN CONTAINING PROTEIN"/>
    <property type="match status" value="1"/>
</dbReference>
<keyword evidence="4 10" id="KW-1133">Transmembrane helix</keyword>
<proteinExistence type="inferred from homology"/>
<dbReference type="GO" id="GO:0005794">
    <property type="term" value="C:Golgi apparatus"/>
    <property type="evidence" value="ECO:0007669"/>
    <property type="project" value="TreeGrafter"/>
</dbReference>
<dbReference type="OMA" id="AYTARAN"/>
<dbReference type="InterPro" id="IPR039859">
    <property type="entry name" value="PFA4/ZDH16/20/ERF2-like"/>
</dbReference>
<evidence type="ECO:0000256" key="8">
    <source>
        <dbReference type="ARBA" id="ARBA00023315"/>
    </source>
</evidence>
<dbReference type="Pfam" id="PF01529">
    <property type="entry name" value="DHHC"/>
    <property type="match status" value="1"/>
</dbReference>
<feature type="transmembrane region" description="Helical" evidence="10">
    <location>
        <begin position="58"/>
        <end position="78"/>
    </location>
</feature>
<keyword evidence="8 10" id="KW-0012">Acyltransferase</keyword>
<dbReference type="STRING" id="2903.R1F9Y5"/>
<evidence type="ECO:0000259" key="11">
    <source>
        <dbReference type="Pfam" id="PF01529"/>
    </source>
</evidence>
<feature type="domain" description="Palmitoyltransferase DHHC" evidence="11">
    <location>
        <begin position="101"/>
        <end position="222"/>
    </location>
</feature>
<feature type="transmembrane region" description="Helical" evidence="10">
    <location>
        <begin position="145"/>
        <end position="167"/>
    </location>
</feature>
<comment type="subcellular location">
    <subcellularLocation>
        <location evidence="1">Endomembrane system</location>
        <topology evidence="1">Multi-pass membrane protein</topology>
    </subcellularLocation>
</comment>
<evidence type="ECO:0000313" key="13">
    <source>
        <dbReference type="Proteomes" id="UP000013827"/>
    </source>
</evidence>
<dbReference type="PANTHER" id="PTHR22883:SF43">
    <property type="entry name" value="PALMITOYLTRANSFERASE APP"/>
    <property type="match status" value="1"/>
</dbReference>
<dbReference type="AlphaFoldDB" id="A0A0D3K916"/>
<dbReference type="PROSITE" id="PS50216">
    <property type="entry name" value="DHHC"/>
    <property type="match status" value="1"/>
</dbReference>
<dbReference type="KEGG" id="ehx:EMIHUDRAFT_99191"/>
<comment type="similarity">
    <text evidence="10">Belongs to the DHHC palmitoyltransferase family.</text>
</comment>
<dbReference type="RefSeq" id="XP_005784680.1">
    <property type="nucleotide sequence ID" value="XM_005784623.1"/>
</dbReference>
<feature type="transmembrane region" description="Helical" evidence="10">
    <location>
        <begin position="28"/>
        <end position="46"/>
    </location>
</feature>
<dbReference type="InterPro" id="IPR001594">
    <property type="entry name" value="Palmitoyltrfase_DHHC"/>
</dbReference>
<feature type="transmembrane region" description="Helical" evidence="10">
    <location>
        <begin position="188"/>
        <end position="210"/>
    </location>
</feature>
<dbReference type="PaxDb" id="2903-EOD32251"/>
<keyword evidence="2 10" id="KW-0808">Transferase</keyword>
<evidence type="ECO:0000313" key="12">
    <source>
        <dbReference type="EnsemblProtists" id="EOD32251"/>
    </source>
</evidence>
<reference evidence="12" key="2">
    <citation type="submission" date="2024-10" db="UniProtKB">
        <authorList>
            <consortium name="EnsemblProtists"/>
        </authorList>
    </citation>
    <scope>IDENTIFICATION</scope>
</reference>
<accession>A0A0D3K916</accession>
<evidence type="ECO:0000256" key="4">
    <source>
        <dbReference type="ARBA" id="ARBA00022989"/>
    </source>
</evidence>